<comment type="caution">
    <text evidence="1">The sequence shown here is derived from an EMBL/GenBank/DDBJ whole genome shotgun (WGS) entry which is preliminary data.</text>
</comment>
<evidence type="ECO:0000313" key="2">
    <source>
        <dbReference type="Proteomes" id="UP000295388"/>
    </source>
</evidence>
<evidence type="ECO:0000313" key="1">
    <source>
        <dbReference type="EMBL" id="TDO51524.1"/>
    </source>
</evidence>
<proteinExistence type="predicted"/>
<dbReference type="EMBL" id="SNWQ01000003">
    <property type="protein sequence ID" value="TDO51524.1"/>
    <property type="molecule type" value="Genomic_DNA"/>
</dbReference>
<reference evidence="1 2" key="1">
    <citation type="submission" date="2019-03" db="EMBL/GenBank/DDBJ databases">
        <title>Genomic Encyclopedia of Type Strains, Phase III (KMG-III): the genomes of soil and plant-associated and newly described type strains.</title>
        <authorList>
            <person name="Whitman W."/>
        </authorList>
    </citation>
    <scope>NUCLEOTIDE SEQUENCE [LARGE SCALE GENOMIC DNA]</scope>
    <source>
        <strain evidence="1 2">VKM Ac-2527</strain>
    </source>
</reference>
<keyword evidence="2" id="KW-1185">Reference proteome</keyword>
<accession>A0A4R6KJN5</accession>
<sequence length="97" mass="10527">MEGSRWNDQGRSSLPRALWFSAGSKYEHSVPLSGSLLNAPFGAQRLLELAESRKLGAALPNVTRSARPRTAKQLSEGELDALVEAYRLFTIEGVVAA</sequence>
<dbReference type="Proteomes" id="UP000295388">
    <property type="component" value="Unassembled WGS sequence"/>
</dbReference>
<dbReference type="AlphaFoldDB" id="A0A4R6KJN5"/>
<organism evidence="1 2">
    <name type="scientific">Kribbella caucasensis</name>
    <dbReference type="NCBI Taxonomy" id="2512215"/>
    <lineage>
        <taxon>Bacteria</taxon>
        <taxon>Bacillati</taxon>
        <taxon>Actinomycetota</taxon>
        <taxon>Actinomycetes</taxon>
        <taxon>Propionibacteriales</taxon>
        <taxon>Kribbellaceae</taxon>
        <taxon>Kribbella</taxon>
    </lineage>
</organism>
<gene>
    <name evidence="1" type="ORF">EV643_103263</name>
</gene>
<name>A0A4R6KJN5_9ACTN</name>
<protein>
    <submittedName>
        <fullName evidence="1">Uncharacterized protein</fullName>
    </submittedName>
</protein>